<comment type="caution">
    <text evidence="1">The sequence shown here is derived from an EMBL/GenBank/DDBJ whole genome shotgun (WGS) entry which is preliminary data.</text>
</comment>
<gene>
    <name evidence="1" type="ORF">S01H1_59162</name>
</gene>
<feature type="non-terminal residue" evidence="1">
    <location>
        <position position="165"/>
    </location>
</feature>
<dbReference type="AlphaFoldDB" id="X0WQA3"/>
<organism evidence="1">
    <name type="scientific">marine sediment metagenome</name>
    <dbReference type="NCBI Taxonomy" id="412755"/>
    <lineage>
        <taxon>unclassified sequences</taxon>
        <taxon>metagenomes</taxon>
        <taxon>ecological metagenomes</taxon>
    </lineage>
</organism>
<accession>X0WQA3</accession>
<protein>
    <submittedName>
        <fullName evidence="1">Uncharacterized protein</fullName>
    </submittedName>
</protein>
<sequence length="165" mass="19003">MPKNQPAWVFKAKKLIGELSDLAQVTLEVQQSRSFAKLSHAERIEAFQEAVSSWNERLSQHRKAERILWNLWLTTGKPPLIREENETVKTFLRRNAVDYGRYVTKHAGLTQKELHRIGLANAIDSFGSPLWYMTLKYVTHMTGLGADWTVDIRTTPSHLIVECRS</sequence>
<proteinExistence type="predicted"/>
<reference evidence="1" key="1">
    <citation type="journal article" date="2014" name="Front. Microbiol.">
        <title>High frequency of phylogenetically diverse reductive dehalogenase-homologous genes in deep subseafloor sedimentary metagenomes.</title>
        <authorList>
            <person name="Kawai M."/>
            <person name="Futagami T."/>
            <person name="Toyoda A."/>
            <person name="Takaki Y."/>
            <person name="Nishi S."/>
            <person name="Hori S."/>
            <person name="Arai W."/>
            <person name="Tsubouchi T."/>
            <person name="Morono Y."/>
            <person name="Uchiyama I."/>
            <person name="Ito T."/>
            <person name="Fujiyama A."/>
            <person name="Inagaki F."/>
            <person name="Takami H."/>
        </authorList>
    </citation>
    <scope>NUCLEOTIDE SEQUENCE</scope>
    <source>
        <strain evidence="1">Expedition CK06-06</strain>
    </source>
</reference>
<dbReference type="EMBL" id="BARS01038681">
    <property type="protein sequence ID" value="GAG25382.1"/>
    <property type="molecule type" value="Genomic_DNA"/>
</dbReference>
<name>X0WQA3_9ZZZZ</name>
<evidence type="ECO:0000313" key="1">
    <source>
        <dbReference type="EMBL" id="GAG25382.1"/>
    </source>
</evidence>